<keyword evidence="3" id="KW-0479">Metal-binding</keyword>
<keyword evidence="3" id="KW-0560">Oxidoreductase</keyword>
<comment type="similarity">
    <text evidence="1 3">Belongs to the Cu-Zn superoxide dismutase family.</text>
</comment>
<reference evidence="5 6" key="1">
    <citation type="submission" date="2019-11" db="EMBL/GenBank/DDBJ databases">
        <authorList>
            <person name="Brisse S."/>
        </authorList>
    </citation>
    <scope>NUCLEOTIDE SEQUENCE [LARGE SCALE GENOMIC DNA]</scope>
    <source>
        <strain evidence="5">FRC0190</strain>
    </source>
</reference>
<dbReference type="GO" id="GO:0005507">
    <property type="term" value="F:copper ion binding"/>
    <property type="evidence" value="ECO:0007669"/>
    <property type="project" value="InterPro"/>
</dbReference>
<comment type="function">
    <text evidence="2">Destroys radicals which are normally produced within the cells and which are toxic to biological systems. May play a role in favoring mycobacterial survival in phagocytes.</text>
</comment>
<dbReference type="InterPro" id="IPR001424">
    <property type="entry name" value="SOD_Cu_Zn_dom"/>
</dbReference>
<dbReference type="KEGG" id="crf:FRC0190_02358"/>
<comment type="cofactor">
    <cofactor evidence="3">
        <name>Zn(2+)</name>
        <dbReference type="ChEBI" id="CHEBI:29105"/>
    </cofactor>
    <text evidence="3">Binds 1 zinc ion per subunit.</text>
</comment>
<gene>
    <name evidence="5" type="ORF">FRC0190_02358</name>
</gene>
<dbReference type="AlphaFoldDB" id="A0A6I8MEB8"/>
<dbReference type="SUPFAM" id="SSF49329">
    <property type="entry name" value="Cu,Zn superoxide dismutase-like"/>
    <property type="match status" value="1"/>
</dbReference>
<comment type="catalytic activity">
    <reaction evidence="3">
        <text>2 superoxide + 2 H(+) = H2O2 + O2</text>
        <dbReference type="Rhea" id="RHEA:20696"/>
        <dbReference type="ChEBI" id="CHEBI:15378"/>
        <dbReference type="ChEBI" id="CHEBI:15379"/>
        <dbReference type="ChEBI" id="CHEBI:16240"/>
        <dbReference type="ChEBI" id="CHEBI:18421"/>
        <dbReference type="EC" id="1.15.1.1"/>
    </reaction>
</comment>
<dbReference type="InterPro" id="IPR018152">
    <property type="entry name" value="SOD_Cu/Zn_BS"/>
</dbReference>
<evidence type="ECO:0000256" key="2">
    <source>
        <dbReference type="ARBA" id="ARBA00024900"/>
    </source>
</evidence>
<dbReference type="Pfam" id="PF00080">
    <property type="entry name" value="Sod_Cu"/>
    <property type="match status" value="1"/>
</dbReference>
<protein>
    <recommendedName>
        <fullName evidence="3">Superoxide dismutase [Cu-Zn]</fullName>
        <ecNumber evidence="3">1.15.1.1</ecNumber>
    </recommendedName>
</protein>
<dbReference type="InterPro" id="IPR036423">
    <property type="entry name" value="SOD-like_Cu/Zn_dom_sf"/>
</dbReference>
<dbReference type="PROSITE" id="PS00332">
    <property type="entry name" value="SOD_CU_ZN_2"/>
    <property type="match status" value="1"/>
</dbReference>
<organism evidence="5 6">
    <name type="scientific">Corynebacterium rouxii</name>
    <dbReference type="NCBI Taxonomy" id="2719119"/>
    <lineage>
        <taxon>Bacteria</taxon>
        <taxon>Bacillati</taxon>
        <taxon>Actinomycetota</taxon>
        <taxon>Actinomycetes</taxon>
        <taxon>Mycobacteriales</taxon>
        <taxon>Corynebacteriaceae</taxon>
        <taxon>Corynebacterium</taxon>
    </lineage>
</organism>
<evidence type="ECO:0000259" key="4">
    <source>
        <dbReference type="Pfam" id="PF00080"/>
    </source>
</evidence>
<sequence>MNTRAFSATSPRSKKFTMLGAGFVVAGVLSLTACGNSAEKAENASMSASASETSSGEMATPFATAKLVTQKGEDAGTVTFTTTQAGTEIKVDAKGLEPGFHGFHVHDKGKCEGDFKSAGGHLSGPNHAHGADHSAGYHPHAGDLPSLLAAQDGTAKLTVTTDALTPELLLSTDGASLIVHEGRDNFANIPERYAPEGPDQDTLKTGDAGARFACGVITAK</sequence>
<dbReference type="InterPro" id="IPR024134">
    <property type="entry name" value="SOD_Cu/Zn_/chaperone"/>
</dbReference>
<evidence type="ECO:0000256" key="1">
    <source>
        <dbReference type="ARBA" id="ARBA00010457"/>
    </source>
</evidence>
<feature type="domain" description="Superoxide dismutase copper/zinc binding" evidence="4">
    <location>
        <begin position="76"/>
        <end position="217"/>
    </location>
</feature>
<comment type="cofactor">
    <cofactor evidence="3">
        <name>Cu cation</name>
        <dbReference type="ChEBI" id="CHEBI:23378"/>
    </cofactor>
    <text evidence="3">Binds 1 copper ion per subunit.</text>
</comment>
<dbReference type="EMBL" id="LR738855">
    <property type="protein sequence ID" value="VZH86450.1"/>
    <property type="molecule type" value="Genomic_DNA"/>
</dbReference>
<name>A0A6I8MEB8_9CORY</name>
<dbReference type="Proteomes" id="UP000423525">
    <property type="component" value="Chromosome"/>
</dbReference>
<dbReference type="EC" id="1.15.1.1" evidence="3"/>
<evidence type="ECO:0000313" key="6">
    <source>
        <dbReference type="Proteomes" id="UP000423525"/>
    </source>
</evidence>
<accession>A0A6I8MEB8</accession>
<dbReference type="RefSeq" id="WP_155874428.1">
    <property type="nucleotide sequence ID" value="NZ_CP168248.1"/>
</dbReference>
<dbReference type="Gene3D" id="2.60.40.200">
    <property type="entry name" value="Superoxide dismutase, copper/zinc binding domain"/>
    <property type="match status" value="1"/>
</dbReference>
<dbReference type="PROSITE" id="PS51257">
    <property type="entry name" value="PROKAR_LIPOPROTEIN"/>
    <property type="match status" value="1"/>
</dbReference>
<dbReference type="GO" id="GO:0004784">
    <property type="term" value="F:superoxide dismutase activity"/>
    <property type="evidence" value="ECO:0007669"/>
    <property type="project" value="UniProtKB-EC"/>
</dbReference>
<keyword evidence="3" id="KW-0186">Copper</keyword>
<proteinExistence type="inferred from homology"/>
<evidence type="ECO:0000313" key="5">
    <source>
        <dbReference type="EMBL" id="VZH86450.1"/>
    </source>
</evidence>
<dbReference type="PANTHER" id="PTHR10003">
    <property type="entry name" value="SUPEROXIDE DISMUTASE CU-ZN -RELATED"/>
    <property type="match status" value="1"/>
</dbReference>
<dbReference type="CDD" id="cd00305">
    <property type="entry name" value="Cu-Zn_Superoxide_Dismutase"/>
    <property type="match status" value="1"/>
</dbReference>
<evidence type="ECO:0000256" key="3">
    <source>
        <dbReference type="RuleBase" id="RU000393"/>
    </source>
</evidence>
<keyword evidence="3" id="KW-0862">Zinc</keyword>